<dbReference type="InterPro" id="IPR039425">
    <property type="entry name" value="RNA_pol_sigma-70-like"/>
</dbReference>
<organism evidence="6 7">
    <name type="scientific">Flammeovirga yaeyamensis</name>
    <dbReference type="NCBI Taxonomy" id="367791"/>
    <lineage>
        <taxon>Bacteria</taxon>
        <taxon>Pseudomonadati</taxon>
        <taxon>Bacteroidota</taxon>
        <taxon>Cytophagia</taxon>
        <taxon>Cytophagales</taxon>
        <taxon>Flammeovirgaceae</taxon>
        <taxon>Flammeovirga</taxon>
    </lineage>
</organism>
<dbReference type="GO" id="GO:0006352">
    <property type="term" value="P:DNA-templated transcription initiation"/>
    <property type="evidence" value="ECO:0007669"/>
    <property type="project" value="InterPro"/>
</dbReference>
<dbReference type="RefSeq" id="WP_066210154.1">
    <property type="nucleotide sequence ID" value="NZ_CP076132.1"/>
</dbReference>
<evidence type="ECO:0000256" key="3">
    <source>
        <dbReference type="ARBA" id="ARBA00023125"/>
    </source>
</evidence>
<reference evidence="6 7" key="1">
    <citation type="submission" date="2021-05" db="EMBL/GenBank/DDBJ databases">
        <title>Comparative genomic studies on the polysaccharide-degrading batcterial strains of the Flammeovirga genus.</title>
        <authorList>
            <person name="Zewei F."/>
            <person name="Zheng Z."/>
            <person name="Yu L."/>
            <person name="Ruyue G."/>
            <person name="Yanhong M."/>
            <person name="Yuanyuan C."/>
            <person name="Jingyan G."/>
            <person name="Wenjun H."/>
        </authorList>
    </citation>
    <scope>NUCLEOTIDE SEQUENCE [LARGE SCALE GENOMIC DNA]</scope>
    <source>
        <strain evidence="6 7">NBRC:100898</strain>
    </source>
</reference>
<feature type="domain" description="RNA polymerase sigma-70 region 2" evidence="5">
    <location>
        <begin position="32"/>
        <end position="100"/>
    </location>
</feature>
<dbReference type="AlphaFoldDB" id="A0AAX1N4X6"/>
<keyword evidence="3" id="KW-0238">DNA-binding</keyword>
<evidence type="ECO:0000313" key="6">
    <source>
        <dbReference type="EMBL" id="QWG02623.1"/>
    </source>
</evidence>
<dbReference type="InterPro" id="IPR014284">
    <property type="entry name" value="RNA_pol_sigma-70_dom"/>
</dbReference>
<evidence type="ECO:0000259" key="5">
    <source>
        <dbReference type="Pfam" id="PF04542"/>
    </source>
</evidence>
<dbReference type="NCBIfam" id="TIGR02937">
    <property type="entry name" value="sigma70-ECF"/>
    <property type="match status" value="1"/>
</dbReference>
<protein>
    <submittedName>
        <fullName evidence="6">Sigma-70 family RNA polymerase sigma factor</fullName>
    </submittedName>
</protein>
<proteinExistence type="predicted"/>
<dbReference type="InterPro" id="IPR013325">
    <property type="entry name" value="RNA_pol_sigma_r2"/>
</dbReference>
<dbReference type="Proteomes" id="UP000678679">
    <property type="component" value="Chromosome 1"/>
</dbReference>
<keyword evidence="7" id="KW-1185">Reference proteome</keyword>
<dbReference type="EMBL" id="CP076132">
    <property type="protein sequence ID" value="QWG02623.1"/>
    <property type="molecule type" value="Genomic_DNA"/>
</dbReference>
<dbReference type="PANTHER" id="PTHR43133">
    <property type="entry name" value="RNA POLYMERASE ECF-TYPE SIGMA FACTO"/>
    <property type="match status" value="1"/>
</dbReference>
<dbReference type="InterPro" id="IPR007627">
    <property type="entry name" value="RNA_pol_sigma70_r2"/>
</dbReference>
<evidence type="ECO:0000256" key="1">
    <source>
        <dbReference type="ARBA" id="ARBA00023015"/>
    </source>
</evidence>
<name>A0AAX1N4X6_9BACT</name>
<evidence type="ECO:0000313" key="7">
    <source>
        <dbReference type="Proteomes" id="UP000678679"/>
    </source>
</evidence>
<sequence length="214" mass="24943">MKNFFLKPSYTSEKIIHNIKTRTKYEKTIEHLYDKYFLSVKKIIVNLGGSSEDAEDIFQDALAKVIWSIDEDKFQGKSHISTYLITIAKNMWLKTLQKKSKHFSTPLEEGLIDQLSGDEELLEDIPLGNDDDLYTKSMFEDLIEKIGVDCRNILKNYYFDKLSYNQILDRNKGKYSSEQALRNKKSRCLKYLKEGLQDKLDDKDSLLNIISSCL</sequence>
<dbReference type="Pfam" id="PF04542">
    <property type="entry name" value="Sigma70_r2"/>
    <property type="match status" value="1"/>
</dbReference>
<dbReference type="KEGG" id="fya:KMW28_03340"/>
<evidence type="ECO:0000256" key="4">
    <source>
        <dbReference type="ARBA" id="ARBA00023163"/>
    </source>
</evidence>
<keyword evidence="2" id="KW-0731">Sigma factor</keyword>
<dbReference type="Gene3D" id="1.10.1740.10">
    <property type="match status" value="1"/>
</dbReference>
<dbReference type="PANTHER" id="PTHR43133:SF8">
    <property type="entry name" value="RNA POLYMERASE SIGMA FACTOR HI_1459-RELATED"/>
    <property type="match status" value="1"/>
</dbReference>
<evidence type="ECO:0000256" key="2">
    <source>
        <dbReference type="ARBA" id="ARBA00023082"/>
    </source>
</evidence>
<dbReference type="GO" id="GO:0016987">
    <property type="term" value="F:sigma factor activity"/>
    <property type="evidence" value="ECO:0007669"/>
    <property type="project" value="UniProtKB-KW"/>
</dbReference>
<gene>
    <name evidence="6" type="ORF">KMW28_03340</name>
</gene>
<keyword evidence="1" id="KW-0805">Transcription regulation</keyword>
<accession>A0AAX1N4X6</accession>
<dbReference type="GO" id="GO:0003677">
    <property type="term" value="F:DNA binding"/>
    <property type="evidence" value="ECO:0007669"/>
    <property type="project" value="UniProtKB-KW"/>
</dbReference>
<dbReference type="SUPFAM" id="SSF88946">
    <property type="entry name" value="Sigma2 domain of RNA polymerase sigma factors"/>
    <property type="match status" value="1"/>
</dbReference>
<keyword evidence="4" id="KW-0804">Transcription</keyword>